<dbReference type="Pfam" id="PF03816">
    <property type="entry name" value="LytR_cpsA_psr"/>
    <property type="match status" value="1"/>
</dbReference>
<protein>
    <submittedName>
        <fullName evidence="5">LCP family protein required for cell wall assembly</fullName>
    </submittedName>
</protein>
<feature type="region of interest" description="Disordered" evidence="2">
    <location>
        <begin position="64"/>
        <end position="91"/>
    </location>
</feature>
<dbReference type="PANTHER" id="PTHR33392:SF6">
    <property type="entry name" value="POLYISOPRENYL-TEICHOIC ACID--PEPTIDOGLYCAN TEICHOIC ACID TRANSFERASE TAGU"/>
    <property type="match status" value="1"/>
</dbReference>
<dbReference type="EMBL" id="JACCBU010000001">
    <property type="protein sequence ID" value="NYE72182.1"/>
    <property type="molecule type" value="Genomic_DNA"/>
</dbReference>
<dbReference type="RefSeq" id="WP_179752824.1">
    <property type="nucleotide sequence ID" value="NZ_JACCBU010000001.1"/>
</dbReference>
<proteinExistence type="inferred from homology"/>
<keyword evidence="3" id="KW-0812">Transmembrane</keyword>
<dbReference type="InterPro" id="IPR004474">
    <property type="entry name" value="LytR_CpsA_psr"/>
</dbReference>
<reference evidence="5 6" key="1">
    <citation type="submission" date="2020-07" db="EMBL/GenBank/DDBJ databases">
        <title>Sequencing the genomes of 1000 actinobacteria strains.</title>
        <authorList>
            <person name="Klenk H.-P."/>
        </authorList>
    </citation>
    <scope>NUCLEOTIDE SEQUENCE [LARGE SCALE GENOMIC DNA]</scope>
    <source>
        <strain evidence="5 6">DSM 22083</strain>
    </source>
</reference>
<keyword evidence="3" id="KW-0472">Membrane</keyword>
<feature type="domain" description="Cell envelope-related transcriptional attenuator" evidence="4">
    <location>
        <begin position="112"/>
        <end position="252"/>
    </location>
</feature>
<organism evidence="5 6">
    <name type="scientific">Microlunatus parietis</name>
    <dbReference type="NCBI Taxonomy" id="682979"/>
    <lineage>
        <taxon>Bacteria</taxon>
        <taxon>Bacillati</taxon>
        <taxon>Actinomycetota</taxon>
        <taxon>Actinomycetes</taxon>
        <taxon>Propionibacteriales</taxon>
        <taxon>Propionibacteriaceae</taxon>
        <taxon>Microlunatus</taxon>
    </lineage>
</organism>
<dbReference type="PANTHER" id="PTHR33392">
    <property type="entry name" value="POLYISOPRENYL-TEICHOIC ACID--PEPTIDOGLYCAN TEICHOIC ACID TRANSFERASE TAGU"/>
    <property type="match status" value="1"/>
</dbReference>
<comment type="similarity">
    <text evidence="1">Belongs to the LytR/CpsA/Psr (LCP) family.</text>
</comment>
<name>A0A7Y9LBW4_9ACTN</name>
<keyword evidence="6" id="KW-1185">Reference proteome</keyword>
<evidence type="ECO:0000313" key="5">
    <source>
        <dbReference type="EMBL" id="NYE72182.1"/>
    </source>
</evidence>
<evidence type="ECO:0000259" key="4">
    <source>
        <dbReference type="Pfam" id="PF03816"/>
    </source>
</evidence>
<evidence type="ECO:0000313" key="6">
    <source>
        <dbReference type="Proteomes" id="UP000569914"/>
    </source>
</evidence>
<sequence length="351" mass="38732">MPDTPVDLFTFSEEEEPRERRPRPPKKKRRALPAVLIAVAGVLVLALVAGFLYAASLNRSVSENLQRTDDSMPDPDDTERPEKQPSQEKGAVNFVLLGSDSRDPDNKSGTGRSDVLIVAHLNAARDKAYLISFTRDLWVEIPGKGKAKINAAYSWGGPKLTIKTVESLTGARMDHLALIDFDGFTELTTELGGVTVTNDQEFSSHGFHYPKGKITIMGEEALWFVRERKALKNGDLDRAKNHRKVIQAILEKGLSPETIANPQRFTTFVGGVASHLTVDNALTDDKIRDLAFSLRLPPSQIYSLQAPISGFGTSDDGQAIDLVDEEKMAELSKALRDDTLDEYVAKYPPKE</sequence>
<evidence type="ECO:0000256" key="3">
    <source>
        <dbReference type="SAM" id="Phobius"/>
    </source>
</evidence>
<feature type="transmembrane region" description="Helical" evidence="3">
    <location>
        <begin position="31"/>
        <end position="55"/>
    </location>
</feature>
<dbReference type="Proteomes" id="UP000569914">
    <property type="component" value="Unassembled WGS sequence"/>
</dbReference>
<comment type="caution">
    <text evidence="5">The sequence shown here is derived from an EMBL/GenBank/DDBJ whole genome shotgun (WGS) entry which is preliminary data.</text>
</comment>
<dbReference type="InterPro" id="IPR050922">
    <property type="entry name" value="LytR/CpsA/Psr_CW_biosynth"/>
</dbReference>
<feature type="compositionally biased region" description="Basic residues" evidence="2">
    <location>
        <begin position="20"/>
        <end position="29"/>
    </location>
</feature>
<dbReference type="NCBIfam" id="TIGR00350">
    <property type="entry name" value="lytR_cpsA_psr"/>
    <property type="match status" value="1"/>
</dbReference>
<dbReference type="Gene3D" id="3.40.630.190">
    <property type="entry name" value="LCP protein"/>
    <property type="match status" value="1"/>
</dbReference>
<feature type="region of interest" description="Disordered" evidence="2">
    <location>
        <begin position="1"/>
        <end position="29"/>
    </location>
</feature>
<evidence type="ECO:0000256" key="1">
    <source>
        <dbReference type="ARBA" id="ARBA00006068"/>
    </source>
</evidence>
<gene>
    <name evidence="5" type="ORF">BKA15_003511</name>
</gene>
<accession>A0A7Y9LBW4</accession>
<keyword evidence="3" id="KW-1133">Transmembrane helix</keyword>
<evidence type="ECO:0000256" key="2">
    <source>
        <dbReference type="SAM" id="MobiDB-lite"/>
    </source>
</evidence>
<dbReference type="AlphaFoldDB" id="A0A7Y9LBW4"/>